<evidence type="ECO:0000259" key="10">
    <source>
        <dbReference type="Pfam" id="PF16916"/>
    </source>
</evidence>
<dbReference type="SUPFAM" id="SSF161111">
    <property type="entry name" value="Cation efflux protein transmembrane domain-like"/>
    <property type="match status" value="1"/>
</dbReference>
<gene>
    <name evidence="11" type="ORF">UB32_01515</name>
</gene>
<dbReference type="Gene3D" id="1.20.1510.10">
    <property type="entry name" value="Cation efflux protein transmembrane domain"/>
    <property type="match status" value="1"/>
</dbReference>
<dbReference type="InterPro" id="IPR050681">
    <property type="entry name" value="CDF/SLC30A"/>
</dbReference>
<evidence type="ECO:0000313" key="12">
    <source>
        <dbReference type="Proteomes" id="UP000032512"/>
    </source>
</evidence>
<evidence type="ECO:0000256" key="3">
    <source>
        <dbReference type="ARBA" id="ARBA00022448"/>
    </source>
</evidence>
<feature type="transmembrane region" description="Helical" evidence="8">
    <location>
        <begin position="83"/>
        <end position="102"/>
    </location>
</feature>
<feature type="transmembrane region" description="Helical" evidence="8">
    <location>
        <begin position="15"/>
        <end position="36"/>
    </location>
</feature>
<comment type="caution">
    <text evidence="11">The sequence shown here is derived from an EMBL/GenBank/DDBJ whole genome shotgun (WGS) entry which is preliminary data.</text>
</comment>
<keyword evidence="7 8" id="KW-0472">Membrane</keyword>
<dbReference type="EMBL" id="JXIQ01000013">
    <property type="protein sequence ID" value="KIY23682.1"/>
    <property type="molecule type" value="Genomic_DNA"/>
</dbReference>
<evidence type="ECO:0000256" key="8">
    <source>
        <dbReference type="SAM" id="Phobius"/>
    </source>
</evidence>
<comment type="similarity">
    <text evidence="2">Belongs to the cation diffusion facilitator (CDF) transporter (TC 2.A.4) family. SLC30A subfamily.</text>
</comment>
<feature type="domain" description="Cation efflux protein transmembrane" evidence="9">
    <location>
        <begin position="16"/>
        <end position="207"/>
    </location>
</feature>
<dbReference type="NCBIfam" id="TIGR01297">
    <property type="entry name" value="CDF"/>
    <property type="match status" value="1"/>
</dbReference>
<dbReference type="PANTHER" id="PTHR11562">
    <property type="entry name" value="CATION EFFLUX PROTEIN/ ZINC TRANSPORTER"/>
    <property type="match status" value="1"/>
</dbReference>
<protein>
    <submittedName>
        <fullName evidence="11">Zinc transporter ZitB</fullName>
    </submittedName>
</protein>
<dbReference type="PANTHER" id="PTHR11562:SF17">
    <property type="entry name" value="RE54080P-RELATED"/>
    <property type="match status" value="1"/>
</dbReference>
<evidence type="ECO:0000256" key="6">
    <source>
        <dbReference type="ARBA" id="ARBA00023065"/>
    </source>
</evidence>
<keyword evidence="5 8" id="KW-1133">Transmembrane helix</keyword>
<dbReference type="Pfam" id="PF16916">
    <property type="entry name" value="ZT_dimer"/>
    <property type="match status" value="1"/>
</dbReference>
<evidence type="ECO:0000256" key="7">
    <source>
        <dbReference type="ARBA" id="ARBA00023136"/>
    </source>
</evidence>
<sequence length="298" mass="32745">MGQGHSHESSNNKKLLLISFILIFGFMIVELIGGIWTNSLALISDAGHMLSDAVSLGLSLLAIKIGEKAATAAKTYGYKRIEILVAFLNGITLLGISIYVFWEAFNRFSEPPEVNTGMLYIAVAGLIVNIVAAWILQKGNTKENLNLRSAFLHVLGDMLGSVGAIVAGLLILFFNWNLADPIASIVVSILVLVSGWRVTKESVHILLEGAPTHINIDEVKKALEELKGVEEVHDLHIWSITSDQPSLSGHLVVEPKFDNDDLLNKATSLLKERFKVKHSTLQLEGESFAHKEKEEYTH</sequence>
<reference evidence="11 12" key="1">
    <citation type="submission" date="2015-01" db="EMBL/GenBank/DDBJ databases">
        <title>Draft genome sequences of the supercritical CO2 tolerant bacteria Bacillus subterraneus MITOT1 and Bacillus cereus MIT0214.</title>
        <authorList>
            <person name="Peet K.C."/>
            <person name="Thompson J.R."/>
        </authorList>
    </citation>
    <scope>NUCLEOTIDE SEQUENCE [LARGE SCALE GENOMIC DNA]</scope>
    <source>
        <strain evidence="11 12">MITOT1</strain>
    </source>
</reference>
<dbReference type="RefSeq" id="WP_044390633.1">
    <property type="nucleotide sequence ID" value="NZ_JXIQ01000013.1"/>
</dbReference>
<comment type="subcellular location">
    <subcellularLocation>
        <location evidence="1">Membrane</location>
        <topology evidence="1">Multi-pass membrane protein</topology>
    </subcellularLocation>
</comment>
<evidence type="ECO:0000313" key="11">
    <source>
        <dbReference type="EMBL" id="KIY23682.1"/>
    </source>
</evidence>
<dbReference type="Pfam" id="PF01545">
    <property type="entry name" value="Cation_efflux"/>
    <property type="match status" value="1"/>
</dbReference>
<dbReference type="GO" id="GO:0005886">
    <property type="term" value="C:plasma membrane"/>
    <property type="evidence" value="ECO:0007669"/>
    <property type="project" value="TreeGrafter"/>
</dbReference>
<keyword evidence="6" id="KW-0406">Ion transport</keyword>
<keyword evidence="12" id="KW-1185">Reference proteome</keyword>
<dbReference type="InterPro" id="IPR027470">
    <property type="entry name" value="Cation_efflux_CTD"/>
</dbReference>
<feature type="domain" description="Cation efflux protein cytoplasmic" evidence="10">
    <location>
        <begin position="211"/>
        <end position="284"/>
    </location>
</feature>
<feature type="transmembrane region" description="Helical" evidence="8">
    <location>
        <begin position="149"/>
        <end position="176"/>
    </location>
</feature>
<organism evidence="11 12">
    <name type="scientific">Mesobacillus subterraneus</name>
    <dbReference type="NCBI Taxonomy" id="285983"/>
    <lineage>
        <taxon>Bacteria</taxon>
        <taxon>Bacillati</taxon>
        <taxon>Bacillota</taxon>
        <taxon>Bacilli</taxon>
        <taxon>Bacillales</taxon>
        <taxon>Bacillaceae</taxon>
        <taxon>Mesobacillus</taxon>
    </lineage>
</organism>
<dbReference type="AlphaFoldDB" id="A0A0D6ZDR5"/>
<dbReference type="InterPro" id="IPR027469">
    <property type="entry name" value="Cation_efflux_TMD_sf"/>
</dbReference>
<dbReference type="InterPro" id="IPR058533">
    <property type="entry name" value="Cation_efflux_TM"/>
</dbReference>
<evidence type="ECO:0000256" key="1">
    <source>
        <dbReference type="ARBA" id="ARBA00004141"/>
    </source>
</evidence>
<evidence type="ECO:0000256" key="4">
    <source>
        <dbReference type="ARBA" id="ARBA00022692"/>
    </source>
</evidence>
<accession>A0A0D6ZDR5</accession>
<evidence type="ECO:0000259" key="9">
    <source>
        <dbReference type="Pfam" id="PF01545"/>
    </source>
</evidence>
<dbReference type="SUPFAM" id="SSF160240">
    <property type="entry name" value="Cation efflux protein cytoplasmic domain-like"/>
    <property type="match status" value="1"/>
</dbReference>
<name>A0A0D6ZDR5_9BACI</name>
<feature type="transmembrane region" description="Helical" evidence="8">
    <location>
        <begin position="117"/>
        <end position="137"/>
    </location>
</feature>
<evidence type="ECO:0000256" key="2">
    <source>
        <dbReference type="ARBA" id="ARBA00008873"/>
    </source>
</evidence>
<keyword evidence="3" id="KW-0813">Transport</keyword>
<proteinExistence type="inferred from homology"/>
<dbReference type="InterPro" id="IPR002524">
    <property type="entry name" value="Cation_efflux"/>
</dbReference>
<dbReference type="InterPro" id="IPR036837">
    <property type="entry name" value="Cation_efflux_CTD_sf"/>
</dbReference>
<dbReference type="Proteomes" id="UP000032512">
    <property type="component" value="Unassembled WGS sequence"/>
</dbReference>
<dbReference type="OrthoDB" id="9809646at2"/>
<evidence type="ECO:0000256" key="5">
    <source>
        <dbReference type="ARBA" id="ARBA00022989"/>
    </source>
</evidence>
<feature type="transmembrane region" description="Helical" evidence="8">
    <location>
        <begin position="182"/>
        <end position="199"/>
    </location>
</feature>
<keyword evidence="4 8" id="KW-0812">Transmembrane</keyword>
<dbReference type="GO" id="GO:0005385">
    <property type="term" value="F:zinc ion transmembrane transporter activity"/>
    <property type="evidence" value="ECO:0007669"/>
    <property type="project" value="TreeGrafter"/>
</dbReference>
<dbReference type="PATRIC" id="fig|285983.3.peg.1151"/>